<dbReference type="Proteomes" id="UP000192591">
    <property type="component" value="Unassembled WGS sequence"/>
</dbReference>
<dbReference type="PANTHER" id="PTHR36844:SF1">
    <property type="entry name" value="PROTEASE PRSW"/>
    <property type="match status" value="1"/>
</dbReference>
<feature type="region of interest" description="Disordered" evidence="1">
    <location>
        <begin position="1"/>
        <end position="32"/>
    </location>
</feature>
<keyword evidence="2" id="KW-1133">Transmembrane helix</keyword>
<feature type="transmembrane region" description="Helical" evidence="2">
    <location>
        <begin position="284"/>
        <end position="302"/>
    </location>
</feature>
<feature type="transmembrane region" description="Helical" evidence="2">
    <location>
        <begin position="175"/>
        <end position="195"/>
    </location>
</feature>
<evidence type="ECO:0008006" key="5">
    <source>
        <dbReference type="Google" id="ProtNLM"/>
    </source>
</evidence>
<evidence type="ECO:0000256" key="1">
    <source>
        <dbReference type="SAM" id="MobiDB-lite"/>
    </source>
</evidence>
<feature type="transmembrane region" description="Helical" evidence="2">
    <location>
        <begin position="140"/>
        <end position="163"/>
    </location>
</feature>
<protein>
    <recommendedName>
        <fullName evidence="5">PrsW family intramembrane metalloprotease</fullName>
    </recommendedName>
</protein>
<reference evidence="3 4" key="1">
    <citation type="submission" date="2017-02" db="EMBL/GenBank/DDBJ databases">
        <title>Draft genome of Saccharomonospora sp. 154.</title>
        <authorList>
            <person name="Alonso-Carmona G.S."/>
            <person name="De La Haba R."/>
            <person name="Vera-Gargallo B."/>
            <person name="Sandoval-Trujillo A.H."/>
            <person name="Ramirez-Duran N."/>
            <person name="Ventosa A."/>
        </authorList>
    </citation>
    <scope>NUCLEOTIDE SEQUENCE [LARGE SCALE GENOMIC DNA]</scope>
    <source>
        <strain evidence="3 4">LRS4.154</strain>
    </source>
</reference>
<dbReference type="STRING" id="1962155.B1813_11910"/>
<keyword evidence="2" id="KW-0472">Membrane</keyword>
<evidence type="ECO:0000256" key="2">
    <source>
        <dbReference type="SAM" id="Phobius"/>
    </source>
</evidence>
<proteinExistence type="predicted"/>
<dbReference type="Pfam" id="PF13367">
    <property type="entry name" value="PrsW-protease"/>
    <property type="match status" value="1"/>
</dbReference>
<evidence type="ECO:0000313" key="3">
    <source>
        <dbReference type="EMBL" id="OQO92836.1"/>
    </source>
</evidence>
<name>A0A1V9A727_SACPI</name>
<organism evidence="3 4">
    <name type="scientific">Saccharomonospora piscinae</name>
    <dbReference type="NCBI Taxonomy" id="687388"/>
    <lineage>
        <taxon>Bacteria</taxon>
        <taxon>Bacillati</taxon>
        <taxon>Actinomycetota</taxon>
        <taxon>Actinomycetes</taxon>
        <taxon>Pseudonocardiales</taxon>
        <taxon>Pseudonocardiaceae</taxon>
        <taxon>Saccharomonospora</taxon>
    </lineage>
</organism>
<feature type="transmembrane region" description="Helical" evidence="2">
    <location>
        <begin position="40"/>
        <end position="61"/>
    </location>
</feature>
<feature type="transmembrane region" description="Helical" evidence="2">
    <location>
        <begin position="101"/>
        <end position="120"/>
    </location>
</feature>
<sequence length="407" mass="43075">MRGATADQPGSPGDSGSARTDEPTPSPAHLRRHPPRRVSVLLPVAGIVGLAVCGLLVLGLATVRVGVLAVLIGVVAAVLPVLVVVAAFLWIDRWEPEPARLLLFTFGWGACVATLTALLVNDTAEAVGDLLLGTGSGGTVSAIVSAPLVEEAAKAVPVVALMWRRSHEFDGVVDGIVYAGFSAAGFAFTENIYYFGRAFVEHGLGDGLSSAGVLAAFLLRGVLSPFAHPLFSVVIGLGVGLVVRSRRRSAKIAIPLAAYVGAVLLHALWNASATLGGADVFLDVYFLIMMPIFVSVVLVMLWQRRREQRIIAAALPGMAEAGWIAPSEVPLLSELRERARWRRQARAESGRAAGRAVAAYQAAVTELAFARRWAGDAAPEGRQAELLAVLRHTRREAVRLATRRTDG</sequence>
<gene>
    <name evidence="3" type="ORF">B1813_11910</name>
</gene>
<feature type="transmembrane region" description="Helical" evidence="2">
    <location>
        <begin position="215"/>
        <end position="243"/>
    </location>
</feature>
<feature type="transmembrane region" description="Helical" evidence="2">
    <location>
        <begin position="252"/>
        <end position="272"/>
    </location>
</feature>
<feature type="transmembrane region" description="Helical" evidence="2">
    <location>
        <begin position="67"/>
        <end position="89"/>
    </location>
</feature>
<accession>A0A1V9A727</accession>
<dbReference type="GO" id="GO:0008233">
    <property type="term" value="F:peptidase activity"/>
    <property type="evidence" value="ECO:0007669"/>
    <property type="project" value="InterPro"/>
</dbReference>
<evidence type="ECO:0000313" key="4">
    <source>
        <dbReference type="Proteomes" id="UP000192591"/>
    </source>
</evidence>
<keyword evidence="4" id="KW-1185">Reference proteome</keyword>
<keyword evidence="2" id="KW-0812">Transmembrane</keyword>
<comment type="caution">
    <text evidence="3">The sequence shown here is derived from an EMBL/GenBank/DDBJ whole genome shotgun (WGS) entry which is preliminary data.</text>
</comment>
<dbReference type="InterPro" id="IPR026898">
    <property type="entry name" value="PrsW"/>
</dbReference>
<dbReference type="PANTHER" id="PTHR36844">
    <property type="entry name" value="PROTEASE PRSW"/>
    <property type="match status" value="1"/>
</dbReference>
<dbReference type="AlphaFoldDB" id="A0A1V9A727"/>
<dbReference type="EMBL" id="MWIH01000005">
    <property type="protein sequence ID" value="OQO92836.1"/>
    <property type="molecule type" value="Genomic_DNA"/>
</dbReference>